<keyword evidence="3" id="KW-1185">Reference proteome</keyword>
<protein>
    <submittedName>
        <fullName evidence="2">Uncharacterized protein</fullName>
    </submittedName>
</protein>
<keyword evidence="1" id="KW-0812">Transmembrane</keyword>
<comment type="caution">
    <text evidence="2">The sequence shown here is derived from an EMBL/GenBank/DDBJ whole genome shotgun (WGS) entry which is preliminary data.</text>
</comment>
<evidence type="ECO:0000313" key="2">
    <source>
        <dbReference type="EMBL" id="MDF1611335.1"/>
    </source>
</evidence>
<feature type="transmembrane region" description="Helical" evidence="1">
    <location>
        <begin position="175"/>
        <end position="195"/>
    </location>
</feature>
<name>A0AAE3P1Y7_9BACT</name>
<reference evidence="2" key="1">
    <citation type="submission" date="2023-03" db="EMBL/GenBank/DDBJ databases">
        <title>Stygiobacter electus gen. nov., sp. nov., facultatively anaerobic thermotolerant bacterium of the class Ignavibacteria from a well of Yessentuki mineral water deposit.</title>
        <authorList>
            <person name="Podosokorskaya O.A."/>
            <person name="Elcheninov A.G."/>
            <person name="Petrova N.F."/>
            <person name="Zavarzina D.G."/>
            <person name="Kublanov I.V."/>
            <person name="Merkel A.Y."/>
        </authorList>
    </citation>
    <scope>NUCLEOTIDE SEQUENCE</scope>
    <source>
        <strain evidence="2">09-Me</strain>
    </source>
</reference>
<accession>A0AAE3P1Y7</accession>
<organism evidence="2 3">
    <name type="scientific">Stygiobacter electus</name>
    <dbReference type="NCBI Taxonomy" id="3032292"/>
    <lineage>
        <taxon>Bacteria</taxon>
        <taxon>Pseudomonadati</taxon>
        <taxon>Ignavibacteriota</taxon>
        <taxon>Ignavibacteria</taxon>
        <taxon>Ignavibacteriales</taxon>
        <taxon>Melioribacteraceae</taxon>
        <taxon>Stygiobacter</taxon>
    </lineage>
</organism>
<dbReference type="Proteomes" id="UP001221302">
    <property type="component" value="Unassembled WGS sequence"/>
</dbReference>
<dbReference type="AlphaFoldDB" id="A0AAE3P1Y7"/>
<dbReference type="RefSeq" id="WP_321535101.1">
    <property type="nucleotide sequence ID" value="NZ_JARGDL010000003.1"/>
</dbReference>
<sequence>MNFQRFLFLSLILCFGIVSKAQTKSNLELVDSLISASVNELENSINKNEKVFLEVVSPLSFEVLKGKIYNSFSKKFHLLNTKQDSIQFVNFYLLKVKTSYGEPRKESIFGNFLVERKIEIYSNVVVKNSSNQIKTLEINKSSVDTVYLDEINMLEDKSLPFTQSEIPNIPLLSNLLEPIIVIGTLIVSTVLLFVVRSK</sequence>
<evidence type="ECO:0000313" key="3">
    <source>
        <dbReference type="Proteomes" id="UP001221302"/>
    </source>
</evidence>
<dbReference type="EMBL" id="JARGDL010000003">
    <property type="protein sequence ID" value="MDF1611335.1"/>
    <property type="molecule type" value="Genomic_DNA"/>
</dbReference>
<gene>
    <name evidence="2" type="ORF">P0M35_04170</name>
</gene>
<keyword evidence="1" id="KW-1133">Transmembrane helix</keyword>
<proteinExistence type="predicted"/>
<keyword evidence="1" id="KW-0472">Membrane</keyword>
<evidence type="ECO:0000256" key="1">
    <source>
        <dbReference type="SAM" id="Phobius"/>
    </source>
</evidence>